<name>A0ABV1BZ02_9FIRM</name>
<dbReference type="Proteomes" id="UP001442364">
    <property type="component" value="Unassembled WGS sequence"/>
</dbReference>
<dbReference type="Pfam" id="PF09551">
    <property type="entry name" value="Spore_II_R"/>
    <property type="match status" value="1"/>
</dbReference>
<evidence type="ECO:0000313" key="2">
    <source>
        <dbReference type="EMBL" id="MEQ2380290.1"/>
    </source>
</evidence>
<evidence type="ECO:0000313" key="3">
    <source>
        <dbReference type="Proteomes" id="UP001442364"/>
    </source>
</evidence>
<organism evidence="2 3">
    <name type="scientific">[Lactobacillus] rogosae</name>
    <dbReference type="NCBI Taxonomy" id="706562"/>
    <lineage>
        <taxon>Bacteria</taxon>
        <taxon>Bacillati</taxon>
        <taxon>Bacillota</taxon>
        <taxon>Clostridia</taxon>
        <taxon>Lachnospirales</taxon>
        <taxon>Lachnospiraceae</taxon>
        <taxon>Lachnospira</taxon>
    </lineage>
</organism>
<feature type="transmembrane region" description="Helical" evidence="1">
    <location>
        <begin position="12"/>
        <end position="31"/>
    </location>
</feature>
<comment type="caution">
    <text evidence="2">The sequence shown here is derived from an EMBL/GenBank/DDBJ whole genome shotgun (WGS) entry which is preliminary data.</text>
</comment>
<dbReference type="RefSeq" id="WP_022502391.1">
    <property type="nucleotide sequence ID" value="NZ_DAWCMB010000373.1"/>
</dbReference>
<dbReference type="NCBIfam" id="TIGR02837">
    <property type="entry name" value="spore_II_R"/>
    <property type="match status" value="1"/>
</dbReference>
<keyword evidence="1" id="KW-0812">Transmembrane</keyword>
<dbReference type="InterPro" id="IPR014202">
    <property type="entry name" value="Spore_II_R"/>
</dbReference>
<reference evidence="2 3" key="1">
    <citation type="submission" date="2024-03" db="EMBL/GenBank/DDBJ databases">
        <title>Human intestinal bacterial collection.</title>
        <authorList>
            <person name="Pauvert C."/>
            <person name="Hitch T.C.A."/>
            <person name="Clavel T."/>
        </authorList>
    </citation>
    <scope>NUCLEOTIDE SEQUENCE [LARGE SCALE GENOMIC DNA]</scope>
    <source>
        <strain evidence="2 3">CLA-AA-H255</strain>
    </source>
</reference>
<evidence type="ECO:0000256" key="1">
    <source>
        <dbReference type="SAM" id="Phobius"/>
    </source>
</evidence>
<sequence length="212" mass="24323">MLKLNEKSAKSTYIILALSIIMLVIVGIRLYSDTYAAFMQKDIASQIIRFHIRANDDSEEAQNNKMLVKAAVLDYISPKLSQSVSLEESRQILSDESDNIKNVAVDKLRSLGSKEDVSVYFENCYFPMKSYGDMTFPPGEYEAFRIDIGEASGRNWWCVLYPPLCFVDAVYGVVPDESKDELKNVLTEDEYRVVSGEKVQYRFKYLKFLNKK</sequence>
<keyword evidence="1" id="KW-1133">Transmembrane helix</keyword>
<keyword evidence="3" id="KW-1185">Reference proteome</keyword>
<keyword evidence="1" id="KW-0472">Membrane</keyword>
<accession>A0ABV1BZ02</accession>
<protein>
    <submittedName>
        <fullName evidence="2">Stage II sporulation protein R</fullName>
    </submittedName>
</protein>
<dbReference type="EMBL" id="JBBMER010000007">
    <property type="protein sequence ID" value="MEQ2380290.1"/>
    <property type="molecule type" value="Genomic_DNA"/>
</dbReference>
<proteinExistence type="predicted"/>
<gene>
    <name evidence="2" type="primary">spoIIR</name>
    <name evidence="2" type="ORF">WMO14_10395</name>
</gene>